<protein>
    <submittedName>
        <fullName evidence="3">Uncharacterized protein</fullName>
    </submittedName>
</protein>
<feature type="transmembrane region" description="Helical" evidence="2">
    <location>
        <begin position="16"/>
        <end position="34"/>
    </location>
</feature>
<evidence type="ECO:0000313" key="3">
    <source>
        <dbReference type="EMBL" id="GIM47541.1"/>
    </source>
</evidence>
<comment type="caution">
    <text evidence="3">The sequence shown here is derived from an EMBL/GenBank/DDBJ whole genome shotgun (WGS) entry which is preliminary data.</text>
</comment>
<keyword evidence="4" id="KW-1185">Reference proteome</keyword>
<keyword evidence="2" id="KW-0812">Transmembrane</keyword>
<feature type="region of interest" description="Disordered" evidence="1">
    <location>
        <begin position="53"/>
        <end position="73"/>
    </location>
</feature>
<evidence type="ECO:0000256" key="2">
    <source>
        <dbReference type="SAM" id="Phobius"/>
    </source>
</evidence>
<organism evidence="3 4">
    <name type="scientific">Collibacillus ludicampi</name>
    <dbReference type="NCBI Taxonomy" id="2771369"/>
    <lineage>
        <taxon>Bacteria</taxon>
        <taxon>Bacillati</taxon>
        <taxon>Bacillota</taxon>
        <taxon>Bacilli</taxon>
        <taxon>Bacillales</taxon>
        <taxon>Alicyclobacillaceae</taxon>
        <taxon>Collibacillus</taxon>
    </lineage>
</organism>
<dbReference type="EMBL" id="BOQE01000001">
    <property type="protein sequence ID" value="GIM47541.1"/>
    <property type="molecule type" value="Genomic_DNA"/>
</dbReference>
<dbReference type="AlphaFoldDB" id="A0AAV4LIE5"/>
<sequence>MISSKQGNRRHSLRKTVWLLSVCFILVMAFFGFLESRWGEWFLDATKQANSQQEDVVKQEPQDSDGKPDAEQQSVLQEVGTVPYLEEVYLDHTEDGKLIVSATADIGTAKTNDKKSLAREIVLQFNQAVYSLHMPIAGSMINITDNNRLVAGAALGENQQKGWVQTTATGAAAATQFVQFLQKNQHESEDILNNTWFYEED</sequence>
<name>A0AAV4LIE5_9BACL</name>
<evidence type="ECO:0000313" key="4">
    <source>
        <dbReference type="Proteomes" id="UP001057291"/>
    </source>
</evidence>
<gene>
    <name evidence="3" type="ORF">DNHGIG_30900</name>
</gene>
<reference evidence="3" key="1">
    <citation type="journal article" date="2023" name="Int. J. Syst. Evol. Microbiol.">
        <title>Collibacillus ludicampi gen. nov., sp. nov., a new soil bacterium of the family Alicyclobacillaceae.</title>
        <authorList>
            <person name="Jojima T."/>
            <person name="Ioku Y."/>
            <person name="Fukuta Y."/>
            <person name="Shirasaka N."/>
            <person name="Matsumura Y."/>
            <person name="Mori M."/>
        </authorList>
    </citation>
    <scope>NUCLEOTIDE SEQUENCE</scope>
    <source>
        <strain evidence="3">TP075</strain>
    </source>
</reference>
<keyword evidence="2" id="KW-0472">Membrane</keyword>
<proteinExistence type="predicted"/>
<dbReference type="Proteomes" id="UP001057291">
    <property type="component" value="Unassembled WGS sequence"/>
</dbReference>
<accession>A0AAV4LIE5</accession>
<evidence type="ECO:0000256" key="1">
    <source>
        <dbReference type="SAM" id="MobiDB-lite"/>
    </source>
</evidence>
<dbReference type="RefSeq" id="WP_282200507.1">
    <property type="nucleotide sequence ID" value="NZ_BOQE01000001.1"/>
</dbReference>
<keyword evidence="2" id="KW-1133">Transmembrane helix</keyword>
<feature type="compositionally biased region" description="Basic and acidic residues" evidence="1">
    <location>
        <begin position="55"/>
        <end position="70"/>
    </location>
</feature>